<organism evidence="2 3">
    <name type="scientific">Candidatus Gottesmanbacteria bacterium GW2011_GWB1_44_11c</name>
    <dbReference type="NCBI Taxonomy" id="1618447"/>
    <lineage>
        <taxon>Bacteria</taxon>
        <taxon>Candidatus Gottesmaniibacteriota</taxon>
    </lineage>
</organism>
<evidence type="ECO:0000256" key="1">
    <source>
        <dbReference type="SAM" id="Phobius"/>
    </source>
</evidence>
<proteinExistence type="predicted"/>
<accession>A0A0G1J0Q3</accession>
<protein>
    <submittedName>
        <fullName evidence="2">Phist protein (Pf-fam-b)</fullName>
    </submittedName>
</protein>
<keyword evidence="1" id="KW-1133">Transmembrane helix</keyword>
<feature type="transmembrane region" description="Helical" evidence="1">
    <location>
        <begin position="46"/>
        <end position="70"/>
    </location>
</feature>
<keyword evidence="1" id="KW-0472">Membrane</keyword>
<feature type="transmembrane region" description="Helical" evidence="1">
    <location>
        <begin position="76"/>
        <end position="99"/>
    </location>
</feature>
<comment type="caution">
    <text evidence="2">The sequence shown here is derived from an EMBL/GenBank/DDBJ whole genome shotgun (WGS) entry which is preliminary data.</text>
</comment>
<dbReference type="EMBL" id="LCHM01000020">
    <property type="protein sequence ID" value="KKT37667.1"/>
    <property type="molecule type" value="Genomic_DNA"/>
</dbReference>
<dbReference type="Proteomes" id="UP000034617">
    <property type="component" value="Unassembled WGS sequence"/>
</dbReference>
<reference evidence="2 3" key="1">
    <citation type="journal article" date="2015" name="Nature">
        <title>rRNA introns, odd ribosomes, and small enigmatic genomes across a large radiation of phyla.</title>
        <authorList>
            <person name="Brown C.T."/>
            <person name="Hug L.A."/>
            <person name="Thomas B.C."/>
            <person name="Sharon I."/>
            <person name="Castelle C.J."/>
            <person name="Singh A."/>
            <person name="Wilkins M.J."/>
            <person name="Williams K.H."/>
            <person name="Banfield J.F."/>
        </authorList>
    </citation>
    <scope>NUCLEOTIDE SEQUENCE [LARGE SCALE GENOMIC DNA]</scope>
</reference>
<evidence type="ECO:0000313" key="2">
    <source>
        <dbReference type="EMBL" id="KKT37667.1"/>
    </source>
</evidence>
<evidence type="ECO:0000313" key="3">
    <source>
        <dbReference type="Proteomes" id="UP000034617"/>
    </source>
</evidence>
<keyword evidence="1" id="KW-0812">Transmembrane</keyword>
<name>A0A0G1J0Q3_9BACT</name>
<gene>
    <name evidence="2" type="ORF">UW22_C0020G0004</name>
</gene>
<dbReference type="AlphaFoldDB" id="A0A0G1J0Q3"/>
<sequence length="149" mass="14697">MIMADPTYPKDKYYQLALARAKAWTGFAGDTTKTATSERNALKKHFLPAALTGAGYGSVGGAAVAIAVGASQGAKVGVAVAGLEGAAVGAGLGALIGGISSLAKRIKDKIIGPPVAYYNLDAGGAAVKVSSQVSSRGLSPIPAPGLQNA</sequence>